<keyword evidence="1" id="KW-0812">Transmembrane</keyword>
<dbReference type="Proteomes" id="UP000004691">
    <property type="component" value="Unassembled WGS sequence"/>
</dbReference>
<keyword evidence="1" id="KW-1133">Transmembrane helix</keyword>
<protein>
    <submittedName>
        <fullName evidence="2">Uncharacterized protein</fullName>
    </submittedName>
</protein>
<dbReference type="EMBL" id="JH636049">
    <property type="protein sequence ID" value="EID52765.1"/>
    <property type="molecule type" value="Genomic_DNA"/>
</dbReference>
<dbReference type="AlphaFoldDB" id="I0UY12"/>
<proteinExistence type="predicted"/>
<evidence type="ECO:0000256" key="1">
    <source>
        <dbReference type="SAM" id="Phobius"/>
    </source>
</evidence>
<name>I0UY12_9PSEU</name>
<organism evidence="2 3">
    <name type="scientific">Saccharomonospora xinjiangensis XJ-54</name>
    <dbReference type="NCBI Taxonomy" id="882086"/>
    <lineage>
        <taxon>Bacteria</taxon>
        <taxon>Bacillati</taxon>
        <taxon>Actinomycetota</taxon>
        <taxon>Actinomycetes</taxon>
        <taxon>Pseudonocardiales</taxon>
        <taxon>Pseudonocardiaceae</taxon>
        <taxon>Saccharomonospora</taxon>
    </lineage>
</organism>
<evidence type="ECO:0000313" key="2">
    <source>
        <dbReference type="EMBL" id="EID52765.1"/>
    </source>
</evidence>
<sequence>MWLAIAAVLAVGGLLTFAGSLVAGALAEHGTVRSLAAVAMAGFVVMIVSAFPYAKGGTARVIGASTAPEGGAVLVDNPSQAFLAELEDRS</sequence>
<keyword evidence="3" id="KW-1185">Reference proteome</keyword>
<dbReference type="HOGENOM" id="CLU_2438998_0_0_11"/>
<gene>
    <name evidence="2" type="ORF">SacxiDRAFT_0489</name>
</gene>
<accession>I0UY12</accession>
<reference evidence="2 3" key="1">
    <citation type="submission" date="2012-01" db="EMBL/GenBank/DDBJ databases">
        <title>Improved High-Quality Draft sequence of Saccharomonospora xinjiangensis XJ-54.</title>
        <authorList>
            <consortium name="US DOE Joint Genome Institute"/>
            <person name="Lucas S."/>
            <person name="Han J."/>
            <person name="Lapidus A."/>
            <person name="Cheng J.-F."/>
            <person name="Goodwin L."/>
            <person name="Pitluck S."/>
            <person name="Peters L."/>
            <person name="Mikhailova N."/>
            <person name="Teshima H."/>
            <person name="Detter J.C."/>
            <person name="Han C."/>
            <person name="Tapia R."/>
            <person name="Land M."/>
            <person name="Hauser L."/>
            <person name="Kyrpides N."/>
            <person name="Ivanova N."/>
            <person name="Pagani I."/>
            <person name="Brambilla E.-M."/>
            <person name="Klenk H.-P."/>
            <person name="Woyke T."/>
        </authorList>
    </citation>
    <scope>NUCLEOTIDE SEQUENCE [LARGE SCALE GENOMIC DNA]</scope>
    <source>
        <strain evidence="2 3">XJ-54</strain>
    </source>
</reference>
<evidence type="ECO:0000313" key="3">
    <source>
        <dbReference type="Proteomes" id="UP000004691"/>
    </source>
</evidence>
<feature type="transmembrane region" description="Helical" evidence="1">
    <location>
        <begin position="37"/>
        <end position="54"/>
    </location>
</feature>
<keyword evidence="1" id="KW-0472">Membrane</keyword>